<keyword evidence="2" id="KW-1133">Transmembrane helix</keyword>
<sequence>MNSSSGNPQSSIPIPYSSQYPGTAQPQYHQDSPSPVKKTCRKWPIILGSVVGAIIVLVVVICLFGEPDSDFVTQAENLVSKLNLYKTTVPTEYQKNEYKTLDRQFNEKYGKVWMSGASKYWEQIKTAEESYFTAHQKSLDELLKLSEGWTSDEDALQTIKKIESTLVIMPRNCLEAFAEVQKLDQQNRQAREANKGSS</sequence>
<keyword evidence="2" id="KW-0472">Membrane</keyword>
<name>A0A0H5RC29_9EUKA</name>
<feature type="transmembrane region" description="Helical" evidence="2">
    <location>
        <begin position="43"/>
        <end position="64"/>
    </location>
</feature>
<protein>
    <submittedName>
        <fullName evidence="3">Uncharacterized protein</fullName>
    </submittedName>
</protein>
<dbReference type="AlphaFoldDB" id="A0A0H5RC29"/>
<feature type="compositionally biased region" description="Polar residues" evidence="1">
    <location>
        <begin position="22"/>
        <end position="33"/>
    </location>
</feature>
<dbReference type="EMBL" id="HACM01010720">
    <property type="protein sequence ID" value="CRZ11162.1"/>
    <property type="molecule type" value="Transcribed_RNA"/>
</dbReference>
<proteinExistence type="predicted"/>
<reference evidence="3" key="1">
    <citation type="submission" date="2015-04" db="EMBL/GenBank/DDBJ databases">
        <title>The genome sequence of the plant pathogenic Rhizarian Plasmodiophora brassicae reveals insights in its biotrophic life cycle and the origin of chitin synthesis.</title>
        <authorList>
            <person name="Schwelm A."/>
            <person name="Fogelqvist J."/>
            <person name="Knaust A."/>
            <person name="Julke S."/>
            <person name="Lilja T."/>
            <person name="Dhandapani V."/>
            <person name="Bonilla-Rosso G."/>
            <person name="Karlsson M."/>
            <person name="Shevchenko A."/>
            <person name="Choi S.R."/>
            <person name="Kim H.G."/>
            <person name="Park J.Y."/>
            <person name="Lim Y.P."/>
            <person name="Ludwig-Muller J."/>
            <person name="Dixelius C."/>
        </authorList>
    </citation>
    <scope>NUCLEOTIDE SEQUENCE</scope>
    <source>
        <tissue evidence="3">Potato root galls</tissue>
    </source>
</reference>
<accession>A0A0H5RC29</accession>
<evidence type="ECO:0000313" key="3">
    <source>
        <dbReference type="EMBL" id="CRZ11162.1"/>
    </source>
</evidence>
<organism evidence="3">
    <name type="scientific">Spongospora subterranea</name>
    <dbReference type="NCBI Taxonomy" id="70186"/>
    <lineage>
        <taxon>Eukaryota</taxon>
        <taxon>Sar</taxon>
        <taxon>Rhizaria</taxon>
        <taxon>Endomyxa</taxon>
        <taxon>Phytomyxea</taxon>
        <taxon>Plasmodiophorida</taxon>
        <taxon>Plasmodiophoridae</taxon>
        <taxon>Spongospora</taxon>
    </lineage>
</organism>
<feature type="compositionally biased region" description="Low complexity" evidence="1">
    <location>
        <begin position="8"/>
        <end position="21"/>
    </location>
</feature>
<evidence type="ECO:0000256" key="2">
    <source>
        <dbReference type="SAM" id="Phobius"/>
    </source>
</evidence>
<feature type="region of interest" description="Disordered" evidence="1">
    <location>
        <begin position="1"/>
        <end position="35"/>
    </location>
</feature>
<evidence type="ECO:0000256" key="1">
    <source>
        <dbReference type="SAM" id="MobiDB-lite"/>
    </source>
</evidence>
<keyword evidence="2" id="KW-0812">Transmembrane</keyword>